<reference evidence="4 5" key="1">
    <citation type="submission" date="2019-02" db="EMBL/GenBank/DDBJ databases">
        <authorList>
            <person name="Goldberg S.R."/>
            <person name="Haltli B.A."/>
            <person name="Correa H."/>
            <person name="Russell K.G."/>
        </authorList>
    </citation>
    <scope>NUCLEOTIDE SEQUENCE [LARGE SCALE GENOMIC DNA]</scope>
    <source>
        <strain evidence="4 5">JCM 16186</strain>
    </source>
</reference>
<accession>A0ABW9RV49</accession>
<evidence type="ECO:0000313" key="4">
    <source>
        <dbReference type="EMBL" id="MTI27581.1"/>
    </source>
</evidence>
<dbReference type="Gene3D" id="3.40.50.150">
    <property type="entry name" value="Vaccinia Virus protein VP39"/>
    <property type="match status" value="1"/>
</dbReference>
<dbReference type="Pfam" id="PF01596">
    <property type="entry name" value="Methyltransf_3"/>
    <property type="match status" value="1"/>
</dbReference>
<proteinExistence type="predicted"/>
<evidence type="ECO:0000256" key="2">
    <source>
        <dbReference type="ARBA" id="ARBA00022679"/>
    </source>
</evidence>
<dbReference type="Proteomes" id="UP000798808">
    <property type="component" value="Unassembled WGS sequence"/>
</dbReference>
<keyword evidence="1" id="KW-0489">Methyltransferase</keyword>
<gene>
    <name evidence="4" type="ORF">E1163_21670</name>
</gene>
<keyword evidence="3" id="KW-0949">S-adenosyl-L-methionine</keyword>
<name>A0ABW9RV49_9BACT</name>
<dbReference type="EMBL" id="SMLW01000634">
    <property type="protein sequence ID" value="MTI27581.1"/>
    <property type="molecule type" value="Genomic_DNA"/>
</dbReference>
<organism evidence="4 5">
    <name type="scientific">Fulvivirga kasyanovii</name>
    <dbReference type="NCBI Taxonomy" id="396812"/>
    <lineage>
        <taxon>Bacteria</taxon>
        <taxon>Pseudomonadati</taxon>
        <taxon>Bacteroidota</taxon>
        <taxon>Cytophagia</taxon>
        <taxon>Cytophagales</taxon>
        <taxon>Fulvivirgaceae</taxon>
        <taxon>Fulvivirga</taxon>
    </lineage>
</organism>
<protein>
    <submittedName>
        <fullName evidence="4">O-methyltransferase</fullName>
    </submittedName>
</protein>
<dbReference type="RefSeq" id="WP_155174580.1">
    <property type="nucleotide sequence ID" value="NZ_BAAAFL010000021.1"/>
</dbReference>
<dbReference type="InterPro" id="IPR050362">
    <property type="entry name" value="Cation-dep_OMT"/>
</dbReference>
<comment type="caution">
    <text evidence="4">The sequence shown here is derived from an EMBL/GenBank/DDBJ whole genome shotgun (WGS) entry which is preliminary data.</text>
</comment>
<dbReference type="InterPro" id="IPR002935">
    <property type="entry name" value="SAM_O-MeTrfase"/>
</dbReference>
<evidence type="ECO:0000256" key="3">
    <source>
        <dbReference type="ARBA" id="ARBA00022691"/>
    </source>
</evidence>
<dbReference type="CDD" id="cd02440">
    <property type="entry name" value="AdoMet_MTases"/>
    <property type="match status" value="1"/>
</dbReference>
<keyword evidence="5" id="KW-1185">Reference proteome</keyword>
<evidence type="ECO:0000313" key="5">
    <source>
        <dbReference type="Proteomes" id="UP000798808"/>
    </source>
</evidence>
<sequence>MDFLSEELQRYVEEHTTPETELLQKLNRETHAKVMKPRMLSGHLQGRILSTFSHMIKPENILEIGTYTGYSAICMAEGLRDGGKLYTLDINEELETMVRSYFKEAGVEDKIDYRIGNALDIIPGLNVMFDLVFIDADKVNYSNYFDLVIDKVNAGGFIVADNVLWSGKVVNEGKTDKDTQVMLDFNSRMHNDERVENVLFPVRDGLMVMRKL</sequence>
<keyword evidence="2" id="KW-0808">Transferase</keyword>
<dbReference type="PANTHER" id="PTHR10509:SF14">
    <property type="entry name" value="CAFFEOYL-COA O-METHYLTRANSFERASE 3-RELATED"/>
    <property type="match status" value="1"/>
</dbReference>
<dbReference type="PANTHER" id="PTHR10509">
    <property type="entry name" value="O-METHYLTRANSFERASE-RELATED"/>
    <property type="match status" value="1"/>
</dbReference>
<dbReference type="SUPFAM" id="SSF53335">
    <property type="entry name" value="S-adenosyl-L-methionine-dependent methyltransferases"/>
    <property type="match status" value="1"/>
</dbReference>
<dbReference type="PROSITE" id="PS51682">
    <property type="entry name" value="SAM_OMT_I"/>
    <property type="match status" value="1"/>
</dbReference>
<dbReference type="InterPro" id="IPR029063">
    <property type="entry name" value="SAM-dependent_MTases_sf"/>
</dbReference>
<evidence type="ECO:0000256" key="1">
    <source>
        <dbReference type="ARBA" id="ARBA00022603"/>
    </source>
</evidence>